<feature type="domain" description="Aminotransferase class I/classII large" evidence="5">
    <location>
        <begin position="7"/>
        <end position="356"/>
    </location>
</feature>
<dbReference type="InterPro" id="IPR004839">
    <property type="entry name" value="Aminotransferase_I/II_large"/>
</dbReference>
<dbReference type="AlphaFoldDB" id="A0A9E6Y2V2"/>
<organism evidence="6 7">
    <name type="scientific">Capillimicrobium parvum</name>
    <dbReference type="NCBI Taxonomy" id="2884022"/>
    <lineage>
        <taxon>Bacteria</taxon>
        <taxon>Bacillati</taxon>
        <taxon>Actinomycetota</taxon>
        <taxon>Thermoleophilia</taxon>
        <taxon>Solirubrobacterales</taxon>
        <taxon>Capillimicrobiaceae</taxon>
        <taxon>Capillimicrobium</taxon>
    </lineage>
</organism>
<evidence type="ECO:0000256" key="4">
    <source>
        <dbReference type="ARBA" id="ARBA00022898"/>
    </source>
</evidence>
<keyword evidence="2 6" id="KW-0032">Aminotransferase</keyword>
<evidence type="ECO:0000259" key="5">
    <source>
        <dbReference type="Pfam" id="PF00155"/>
    </source>
</evidence>
<dbReference type="GO" id="GO:0047536">
    <property type="term" value="F:2-aminoadipate transaminase activity"/>
    <property type="evidence" value="ECO:0007669"/>
    <property type="project" value="UniProtKB-EC"/>
</dbReference>
<keyword evidence="4" id="KW-0663">Pyridoxal phosphate</keyword>
<name>A0A9E6Y2V2_9ACTN</name>
<dbReference type="EC" id="2.6.1.39" evidence="6"/>
<evidence type="ECO:0000313" key="7">
    <source>
        <dbReference type="Proteomes" id="UP001162834"/>
    </source>
</evidence>
<proteinExistence type="predicted"/>
<dbReference type="Pfam" id="PF00155">
    <property type="entry name" value="Aminotran_1_2"/>
    <property type="match status" value="1"/>
</dbReference>
<keyword evidence="7" id="KW-1185">Reference proteome</keyword>
<dbReference type="EMBL" id="CP087164">
    <property type="protein sequence ID" value="UGS38898.1"/>
    <property type="molecule type" value="Genomic_DNA"/>
</dbReference>
<sequence>MAPSDTISFARGAPSLDIVDVEGLREAAALAFAEDPAGLTGYGTAIGYPPLRAWIAEQHGVDPSQVIVTNGSMQADAFLFETLVGEGDSVVVEKPTYDRTLLSLRKYRRADIHMIDLEPDGLDVTALGAALRDGLKPTLAHVIPNFQNPAGYTLSREKRSALLALAREHDFTIFEDDPYVALRFAGEALPTMLSLDEHGTVVYASSFSKTVCPGVRVGYLVGPAELIARITALATHTYISPSMVAQGIVHQFCASGRIRSSIETVKAALAERAGVLCAALEREIPDARFVAPEGGYFLWVELPEGTDVAALFTAAAERGVQIVKGTDFLLEGGENTLRLAYSGVTPEEIDEGVRRLAEAYEALAPAAA</sequence>
<dbReference type="InterPro" id="IPR050859">
    <property type="entry name" value="Class-I_PLP-dep_aminotransf"/>
</dbReference>
<dbReference type="KEGG" id="sbae:DSM104329_05329"/>
<evidence type="ECO:0000256" key="3">
    <source>
        <dbReference type="ARBA" id="ARBA00022679"/>
    </source>
</evidence>
<protein>
    <submittedName>
        <fullName evidence="6">2-aminoadipate transaminase</fullName>
        <ecNumber evidence="6">2.6.1.39</ecNumber>
    </submittedName>
</protein>
<dbReference type="PANTHER" id="PTHR42790:SF19">
    <property type="entry name" value="KYNURENINE_ALPHA-AMINOADIPATE AMINOTRANSFERASE, MITOCHONDRIAL"/>
    <property type="match status" value="1"/>
</dbReference>
<evidence type="ECO:0000256" key="2">
    <source>
        <dbReference type="ARBA" id="ARBA00022576"/>
    </source>
</evidence>
<dbReference type="Proteomes" id="UP001162834">
    <property type="component" value="Chromosome"/>
</dbReference>
<dbReference type="PANTHER" id="PTHR42790">
    <property type="entry name" value="AMINOTRANSFERASE"/>
    <property type="match status" value="1"/>
</dbReference>
<evidence type="ECO:0000256" key="1">
    <source>
        <dbReference type="ARBA" id="ARBA00001933"/>
    </source>
</evidence>
<dbReference type="RefSeq" id="WP_259312910.1">
    <property type="nucleotide sequence ID" value="NZ_CP087164.1"/>
</dbReference>
<dbReference type="InterPro" id="IPR015421">
    <property type="entry name" value="PyrdxlP-dep_Trfase_major"/>
</dbReference>
<accession>A0A9E6Y2V2</accession>
<keyword evidence="3 6" id="KW-0808">Transferase</keyword>
<dbReference type="Gene3D" id="3.90.1150.10">
    <property type="entry name" value="Aspartate Aminotransferase, domain 1"/>
    <property type="match status" value="1"/>
</dbReference>
<dbReference type="InterPro" id="IPR015424">
    <property type="entry name" value="PyrdxlP-dep_Trfase"/>
</dbReference>
<dbReference type="SUPFAM" id="SSF53383">
    <property type="entry name" value="PLP-dependent transferases"/>
    <property type="match status" value="1"/>
</dbReference>
<evidence type="ECO:0000313" key="6">
    <source>
        <dbReference type="EMBL" id="UGS38898.1"/>
    </source>
</evidence>
<dbReference type="GO" id="GO:1901605">
    <property type="term" value="P:alpha-amino acid metabolic process"/>
    <property type="evidence" value="ECO:0007669"/>
    <property type="project" value="TreeGrafter"/>
</dbReference>
<gene>
    <name evidence="6" type="primary">lysN_2</name>
    <name evidence="6" type="ORF">DSM104329_05329</name>
</gene>
<comment type="cofactor">
    <cofactor evidence="1">
        <name>pyridoxal 5'-phosphate</name>
        <dbReference type="ChEBI" id="CHEBI:597326"/>
    </cofactor>
</comment>
<dbReference type="CDD" id="cd00609">
    <property type="entry name" value="AAT_like"/>
    <property type="match status" value="1"/>
</dbReference>
<dbReference type="InterPro" id="IPR015422">
    <property type="entry name" value="PyrdxlP-dep_Trfase_small"/>
</dbReference>
<reference evidence="6" key="1">
    <citation type="journal article" date="2022" name="Int. J. Syst. Evol. Microbiol.">
        <title>Pseudomonas aegrilactucae sp. nov. and Pseudomonas morbosilactucae sp. nov., pathogens causing bacterial rot of lettuce in Japan.</title>
        <authorList>
            <person name="Sawada H."/>
            <person name="Fujikawa T."/>
            <person name="Satou M."/>
        </authorList>
    </citation>
    <scope>NUCLEOTIDE SEQUENCE</scope>
    <source>
        <strain evidence="6">0166_1</strain>
    </source>
</reference>
<dbReference type="GO" id="GO:0030170">
    <property type="term" value="F:pyridoxal phosphate binding"/>
    <property type="evidence" value="ECO:0007669"/>
    <property type="project" value="InterPro"/>
</dbReference>
<dbReference type="Gene3D" id="3.40.640.10">
    <property type="entry name" value="Type I PLP-dependent aspartate aminotransferase-like (Major domain)"/>
    <property type="match status" value="1"/>
</dbReference>